<proteinExistence type="predicted"/>
<evidence type="ECO:0000313" key="1">
    <source>
        <dbReference type="EMBL" id="TCO36293.1"/>
    </source>
</evidence>
<organism evidence="1 2">
    <name type="scientific">Dokdonella fugitiva</name>
    <dbReference type="NCBI Taxonomy" id="328517"/>
    <lineage>
        <taxon>Bacteria</taxon>
        <taxon>Pseudomonadati</taxon>
        <taxon>Pseudomonadota</taxon>
        <taxon>Gammaproteobacteria</taxon>
        <taxon>Lysobacterales</taxon>
        <taxon>Rhodanobacteraceae</taxon>
        <taxon>Dokdonella</taxon>
    </lineage>
</organism>
<dbReference type="EMBL" id="SLWQ01000013">
    <property type="protein sequence ID" value="TCO36293.1"/>
    <property type="molecule type" value="Genomic_DNA"/>
</dbReference>
<evidence type="ECO:0000313" key="2">
    <source>
        <dbReference type="Proteomes" id="UP000294862"/>
    </source>
</evidence>
<sequence>MGMWTTTAQRLPGEDEAVQFMIDARCVPLRGCYRRGEFATRWWRYPAWSVERWSVIERDAAVAHAPSAHAFDERAAAVV</sequence>
<dbReference type="RefSeq" id="WP_132000069.1">
    <property type="nucleotide sequence ID" value="NZ_SLWQ01000013.1"/>
</dbReference>
<protein>
    <submittedName>
        <fullName evidence="1">Uncharacterized protein</fullName>
    </submittedName>
</protein>
<name>A0A4R2HXG8_9GAMM</name>
<gene>
    <name evidence="1" type="ORF">EV148_11335</name>
</gene>
<keyword evidence="2" id="KW-1185">Reference proteome</keyword>
<accession>A0A4R2HXG8</accession>
<dbReference type="Proteomes" id="UP000294862">
    <property type="component" value="Unassembled WGS sequence"/>
</dbReference>
<dbReference type="AlphaFoldDB" id="A0A4R2HXG8"/>
<reference evidence="1 2" key="1">
    <citation type="journal article" date="2015" name="Stand. Genomic Sci.">
        <title>Genomic Encyclopedia of Bacterial and Archaeal Type Strains, Phase III: the genomes of soil and plant-associated and newly described type strains.</title>
        <authorList>
            <person name="Whitman W.B."/>
            <person name="Woyke T."/>
            <person name="Klenk H.P."/>
            <person name="Zhou Y."/>
            <person name="Lilburn T.G."/>
            <person name="Beck B.J."/>
            <person name="De Vos P."/>
            <person name="Vandamme P."/>
            <person name="Eisen J.A."/>
            <person name="Garrity G."/>
            <person name="Hugenholtz P."/>
            <person name="Kyrpides N.C."/>
        </authorList>
    </citation>
    <scope>NUCLEOTIDE SEQUENCE [LARGE SCALE GENOMIC DNA]</scope>
    <source>
        <strain evidence="1 2">A3</strain>
    </source>
</reference>
<comment type="caution">
    <text evidence="1">The sequence shown here is derived from an EMBL/GenBank/DDBJ whole genome shotgun (WGS) entry which is preliminary data.</text>
</comment>